<dbReference type="STRING" id="888062.HMPREF9083_0840"/>
<evidence type="ECO:0000313" key="2">
    <source>
        <dbReference type="Proteomes" id="UP000003503"/>
    </source>
</evidence>
<protein>
    <submittedName>
        <fullName evidence="1">Uncharacterized protein</fullName>
    </submittedName>
</protein>
<evidence type="ECO:0000313" key="1">
    <source>
        <dbReference type="EMBL" id="EGF13717.1"/>
    </source>
</evidence>
<dbReference type="eggNOG" id="COG3655">
    <property type="taxonomic scope" value="Bacteria"/>
</dbReference>
<accession>F2BX64</accession>
<organism evidence="1 2">
    <name type="scientific">Dialister micraerophilus DSM 19965</name>
    <dbReference type="NCBI Taxonomy" id="888062"/>
    <lineage>
        <taxon>Bacteria</taxon>
        <taxon>Bacillati</taxon>
        <taxon>Bacillota</taxon>
        <taxon>Negativicutes</taxon>
        <taxon>Veillonellales</taxon>
        <taxon>Veillonellaceae</taxon>
        <taxon>Dialister</taxon>
    </lineage>
</organism>
<name>F2BX64_9FIRM</name>
<dbReference type="HOGENOM" id="CLU_2769178_0_0_9"/>
<dbReference type="EMBL" id="AFBB01000016">
    <property type="protein sequence ID" value="EGF13717.1"/>
    <property type="molecule type" value="Genomic_DNA"/>
</dbReference>
<comment type="caution">
    <text evidence="1">The sequence shown here is derived from an EMBL/GenBank/DDBJ whole genome shotgun (WGS) entry which is preliminary data.</text>
</comment>
<sequence>MAGLTTNVMAQMGKDKPITFKNLEKICNAMEPAFRVEEYKEYPNTQVRKLTADKIQKYMSERYNMEVRV</sequence>
<dbReference type="AlphaFoldDB" id="F2BX64"/>
<proteinExistence type="predicted"/>
<keyword evidence="2" id="KW-1185">Reference proteome</keyword>
<reference evidence="1 2" key="1">
    <citation type="submission" date="2011-02" db="EMBL/GenBank/DDBJ databases">
        <authorList>
            <person name="Muzny D."/>
            <person name="Qin X."/>
            <person name="Deng J."/>
            <person name="Jiang H."/>
            <person name="Liu Y."/>
            <person name="Qu J."/>
            <person name="Song X.-Z."/>
            <person name="Zhang L."/>
            <person name="Thornton R."/>
            <person name="Coyle M."/>
            <person name="Francisco L."/>
            <person name="Jackson L."/>
            <person name="Javaid M."/>
            <person name="Korchina V."/>
            <person name="Kovar C."/>
            <person name="Mata R."/>
            <person name="Mathew T."/>
            <person name="Ngo R."/>
            <person name="Nguyen L."/>
            <person name="Nguyen N."/>
            <person name="Okwuonu G."/>
            <person name="Ongeri F."/>
            <person name="Pham C."/>
            <person name="Simmons D."/>
            <person name="Wilczek-Boney K."/>
            <person name="Hale W."/>
            <person name="Jakkamsetti A."/>
            <person name="Pham P."/>
            <person name="Ruth R."/>
            <person name="San Lucas F."/>
            <person name="Warren J."/>
            <person name="Zhang J."/>
            <person name="Zhao Z."/>
            <person name="Zhou C."/>
            <person name="Zhu D."/>
            <person name="Lee S."/>
            <person name="Bess C."/>
            <person name="Blankenburg K."/>
            <person name="Forbes L."/>
            <person name="Fu Q."/>
            <person name="Gubbala S."/>
            <person name="Hirani K."/>
            <person name="Jayaseelan J.C."/>
            <person name="Lara F."/>
            <person name="Munidasa M."/>
            <person name="Palculict T."/>
            <person name="Patil S."/>
            <person name="Pu L.-L."/>
            <person name="Saada N."/>
            <person name="Tang L."/>
            <person name="Weissenberger G."/>
            <person name="Zhu Y."/>
            <person name="Hemphill L."/>
            <person name="Shang Y."/>
            <person name="Youmans B."/>
            <person name="Ayvaz T."/>
            <person name="Ross M."/>
            <person name="Santibanez J."/>
            <person name="Aqrawi P."/>
            <person name="Gross S."/>
            <person name="Joshi V."/>
            <person name="Fowler G."/>
            <person name="Nazareth L."/>
            <person name="Reid J."/>
            <person name="Worley K."/>
            <person name="Petrosino J."/>
            <person name="Highlander S."/>
            <person name="Gibbs R."/>
        </authorList>
    </citation>
    <scope>NUCLEOTIDE SEQUENCE [LARGE SCALE GENOMIC DNA]</scope>
    <source>
        <strain evidence="1 2">DSM 19965</strain>
    </source>
</reference>
<dbReference type="Proteomes" id="UP000003503">
    <property type="component" value="Unassembled WGS sequence"/>
</dbReference>
<gene>
    <name evidence="1" type="ORF">HMPREF9083_0840</name>
</gene>